<proteinExistence type="predicted"/>
<name>A0ABR4JXL7_9EURO</name>
<dbReference type="Proteomes" id="UP001610446">
    <property type="component" value="Unassembled WGS sequence"/>
</dbReference>
<gene>
    <name evidence="2" type="ORF">BJY01DRAFT_188812</name>
</gene>
<protein>
    <submittedName>
        <fullName evidence="2">Uncharacterized protein</fullName>
    </submittedName>
</protein>
<comment type="caution">
    <text evidence="2">The sequence shown here is derived from an EMBL/GenBank/DDBJ whole genome shotgun (WGS) entry which is preliminary data.</text>
</comment>
<organism evidence="2 3">
    <name type="scientific">Aspergillus pseudoustus</name>
    <dbReference type="NCBI Taxonomy" id="1810923"/>
    <lineage>
        <taxon>Eukaryota</taxon>
        <taxon>Fungi</taxon>
        <taxon>Dikarya</taxon>
        <taxon>Ascomycota</taxon>
        <taxon>Pezizomycotina</taxon>
        <taxon>Eurotiomycetes</taxon>
        <taxon>Eurotiomycetidae</taxon>
        <taxon>Eurotiales</taxon>
        <taxon>Aspergillaceae</taxon>
        <taxon>Aspergillus</taxon>
        <taxon>Aspergillus subgen. Nidulantes</taxon>
    </lineage>
</organism>
<evidence type="ECO:0000313" key="3">
    <source>
        <dbReference type="Proteomes" id="UP001610446"/>
    </source>
</evidence>
<evidence type="ECO:0000313" key="2">
    <source>
        <dbReference type="EMBL" id="KAL2844349.1"/>
    </source>
</evidence>
<keyword evidence="3" id="KW-1185">Reference proteome</keyword>
<reference evidence="2 3" key="1">
    <citation type="submission" date="2024-07" db="EMBL/GenBank/DDBJ databases">
        <title>Section-level genome sequencing and comparative genomics of Aspergillus sections Usti and Cavernicolus.</title>
        <authorList>
            <consortium name="Lawrence Berkeley National Laboratory"/>
            <person name="Nybo J.L."/>
            <person name="Vesth T.C."/>
            <person name="Theobald S."/>
            <person name="Frisvad J.C."/>
            <person name="Larsen T.O."/>
            <person name="Kjaerboelling I."/>
            <person name="Rothschild-Mancinelli K."/>
            <person name="Lyhne E.K."/>
            <person name="Kogle M.E."/>
            <person name="Barry K."/>
            <person name="Clum A."/>
            <person name="Na H."/>
            <person name="Ledsgaard L."/>
            <person name="Lin J."/>
            <person name="Lipzen A."/>
            <person name="Kuo A."/>
            <person name="Riley R."/>
            <person name="Mondo S."/>
            <person name="Labutti K."/>
            <person name="Haridas S."/>
            <person name="Pangalinan J."/>
            <person name="Salamov A.A."/>
            <person name="Simmons B.A."/>
            <person name="Magnuson J.K."/>
            <person name="Chen J."/>
            <person name="Drula E."/>
            <person name="Henrissat B."/>
            <person name="Wiebenga A."/>
            <person name="Lubbers R.J."/>
            <person name="Gomes A.C."/>
            <person name="Makela M.R."/>
            <person name="Stajich J."/>
            <person name="Grigoriev I.V."/>
            <person name="Mortensen U.H."/>
            <person name="De Vries R.P."/>
            <person name="Baker S.E."/>
            <person name="Andersen M.R."/>
        </authorList>
    </citation>
    <scope>NUCLEOTIDE SEQUENCE [LARGE SCALE GENOMIC DNA]</scope>
    <source>
        <strain evidence="2 3">CBS 123904</strain>
    </source>
</reference>
<accession>A0ABR4JXL7</accession>
<sequence>MKVARSRAQQQADAGPILSAEQAKHTSYKRPTPKHVFLPHSRIIVRSIASGAPHPTIFRETAANPDEDMVQTIEPDSIGGMEASCGNTPGLTCDPADILQALHQYTRLGQSLEDGTDSAL</sequence>
<evidence type="ECO:0000256" key="1">
    <source>
        <dbReference type="SAM" id="MobiDB-lite"/>
    </source>
</evidence>
<dbReference type="EMBL" id="JBFXLU010000081">
    <property type="protein sequence ID" value="KAL2844349.1"/>
    <property type="molecule type" value="Genomic_DNA"/>
</dbReference>
<feature type="region of interest" description="Disordered" evidence="1">
    <location>
        <begin position="1"/>
        <end position="33"/>
    </location>
</feature>